<dbReference type="AlphaFoldDB" id="A0AAV7W4U7"/>
<protein>
    <submittedName>
        <fullName evidence="2">Uncharacterized protein</fullName>
    </submittedName>
</protein>
<evidence type="ECO:0000313" key="2">
    <source>
        <dbReference type="EMBL" id="KAJ1207638.1"/>
    </source>
</evidence>
<organism evidence="2 3">
    <name type="scientific">Pleurodeles waltl</name>
    <name type="common">Iberian ribbed newt</name>
    <dbReference type="NCBI Taxonomy" id="8319"/>
    <lineage>
        <taxon>Eukaryota</taxon>
        <taxon>Metazoa</taxon>
        <taxon>Chordata</taxon>
        <taxon>Craniata</taxon>
        <taxon>Vertebrata</taxon>
        <taxon>Euteleostomi</taxon>
        <taxon>Amphibia</taxon>
        <taxon>Batrachia</taxon>
        <taxon>Caudata</taxon>
        <taxon>Salamandroidea</taxon>
        <taxon>Salamandridae</taxon>
        <taxon>Pleurodelinae</taxon>
        <taxon>Pleurodeles</taxon>
    </lineage>
</organism>
<dbReference type="Proteomes" id="UP001066276">
    <property type="component" value="Chromosome 1_2"/>
</dbReference>
<proteinExistence type="predicted"/>
<dbReference type="EMBL" id="JANPWB010000002">
    <property type="protein sequence ID" value="KAJ1207638.1"/>
    <property type="molecule type" value="Genomic_DNA"/>
</dbReference>
<keyword evidence="3" id="KW-1185">Reference proteome</keyword>
<evidence type="ECO:0000313" key="3">
    <source>
        <dbReference type="Proteomes" id="UP001066276"/>
    </source>
</evidence>
<gene>
    <name evidence="2" type="ORF">NDU88_003028</name>
</gene>
<comment type="caution">
    <text evidence="2">The sequence shown here is derived from an EMBL/GenBank/DDBJ whole genome shotgun (WGS) entry which is preliminary data.</text>
</comment>
<name>A0AAV7W4U7_PLEWA</name>
<feature type="region of interest" description="Disordered" evidence="1">
    <location>
        <begin position="1"/>
        <end position="27"/>
    </location>
</feature>
<reference evidence="2" key="1">
    <citation type="journal article" date="2022" name="bioRxiv">
        <title>Sequencing and chromosome-scale assembly of the giantPleurodeles waltlgenome.</title>
        <authorList>
            <person name="Brown T."/>
            <person name="Elewa A."/>
            <person name="Iarovenko S."/>
            <person name="Subramanian E."/>
            <person name="Araus A.J."/>
            <person name="Petzold A."/>
            <person name="Susuki M."/>
            <person name="Suzuki K.-i.T."/>
            <person name="Hayashi T."/>
            <person name="Toyoda A."/>
            <person name="Oliveira C."/>
            <person name="Osipova E."/>
            <person name="Leigh N.D."/>
            <person name="Simon A."/>
            <person name="Yun M.H."/>
        </authorList>
    </citation>
    <scope>NUCLEOTIDE SEQUENCE</scope>
    <source>
        <strain evidence="2">20211129_DDA</strain>
        <tissue evidence="2">Liver</tissue>
    </source>
</reference>
<evidence type="ECO:0000256" key="1">
    <source>
        <dbReference type="SAM" id="MobiDB-lite"/>
    </source>
</evidence>
<accession>A0AAV7W4U7</accession>
<sequence>MIAAGAKYQWKQQAKRDGTPGTHHVNLCSRRRVSGRLSNEEACGRMADESAPTDGREIMFMDGCPSDSGYPNLLWLLAPVRNARTGAENRYNDARGRTRRIIERTFGF</sequence>